<gene>
    <name evidence="3" type="ORF">PF001_g25372</name>
    <name evidence="2" type="ORF">PF006_g25268</name>
    <name evidence="1" type="ORF">PF007_g31187</name>
    <name evidence="4" type="ORF">PF008_g27949</name>
</gene>
<dbReference type="EMBL" id="QXGE01002961">
    <property type="protein sequence ID" value="KAE9278014.1"/>
    <property type="molecule type" value="Genomic_DNA"/>
</dbReference>
<evidence type="ECO:0000313" key="2">
    <source>
        <dbReference type="EMBL" id="KAE9089894.1"/>
    </source>
</evidence>
<name>A0A6A3PPS4_9STRA</name>
<dbReference type="Proteomes" id="UP000440732">
    <property type="component" value="Unassembled WGS sequence"/>
</dbReference>
<evidence type="ECO:0000313" key="4">
    <source>
        <dbReference type="EMBL" id="KAE9281174.1"/>
    </source>
</evidence>
<dbReference type="AlphaFoldDB" id="A0A6A3PPS4"/>
<evidence type="ECO:0000313" key="7">
    <source>
        <dbReference type="Proteomes" id="UP000441208"/>
    </source>
</evidence>
<dbReference type="EMBL" id="QXFY01003905">
    <property type="protein sequence ID" value="KAE9281174.1"/>
    <property type="molecule type" value="Genomic_DNA"/>
</dbReference>
<dbReference type="Proteomes" id="UP000437068">
    <property type="component" value="Unassembled WGS sequence"/>
</dbReference>
<evidence type="ECO:0000313" key="3">
    <source>
        <dbReference type="EMBL" id="KAE9278014.1"/>
    </source>
</evidence>
<comment type="caution">
    <text evidence="1">The sequence shown here is derived from an EMBL/GenBank/DDBJ whole genome shotgun (WGS) entry which is preliminary data.</text>
</comment>
<dbReference type="Proteomes" id="UP000441208">
    <property type="component" value="Unassembled WGS sequence"/>
</dbReference>
<dbReference type="EMBL" id="QXGA01002931">
    <property type="protein sequence ID" value="KAE9089894.1"/>
    <property type="molecule type" value="Genomic_DNA"/>
</dbReference>
<evidence type="ECO:0000313" key="1">
    <source>
        <dbReference type="EMBL" id="KAE9058752.1"/>
    </source>
</evidence>
<organism evidence="1 7">
    <name type="scientific">Phytophthora fragariae</name>
    <dbReference type="NCBI Taxonomy" id="53985"/>
    <lineage>
        <taxon>Eukaryota</taxon>
        <taxon>Sar</taxon>
        <taxon>Stramenopiles</taxon>
        <taxon>Oomycota</taxon>
        <taxon>Peronosporomycetes</taxon>
        <taxon>Peronosporales</taxon>
        <taxon>Peronosporaceae</taxon>
        <taxon>Phytophthora</taxon>
    </lineage>
</organism>
<dbReference type="Proteomes" id="UP000486351">
    <property type="component" value="Unassembled WGS sequence"/>
</dbReference>
<dbReference type="EMBL" id="QXFZ01006390">
    <property type="protein sequence ID" value="KAE9058752.1"/>
    <property type="molecule type" value="Genomic_DNA"/>
</dbReference>
<evidence type="ECO:0000313" key="5">
    <source>
        <dbReference type="Proteomes" id="UP000437068"/>
    </source>
</evidence>
<evidence type="ECO:0000313" key="6">
    <source>
        <dbReference type="Proteomes" id="UP000440732"/>
    </source>
</evidence>
<protein>
    <submittedName>
        <fullName evidence="1">Uncharacterized protein</fullName>
    </submittedName>
</protein>
<sequence>MYERNMKKTYAAAMNTMPYQIQNFSVGTSNVVSEYSPMVML</sequence>
<evidence type="ECO:0000313" key="8">
    <source>
        <dbReference type="Proteomes" id="UP000486351"/>
    </source>
</evidence>
<reference evidence="5 6" key="1">
    <citation type="submission" date="2018-08" db="EMBL/GenBank/DDBJ databases">
        <title>Genomic investigation of the strawberry pathogen Phytophthora fragariae indicates pathogenicity is determined by transcriptional variation in three key races.</title>
        <authorList>
            <person name="Adams T.M."/>
            <person name="Armitage A.D."/>
            <person name="Sobczyk M.K."/>
            <person name="Bates H.J."/>
            <person name="Dunwell J.M."/>
            <person name="Nellist C.F."/>
            <person name="Harrison R.J."/>
        </authorList>
    </citation>
    <scope>NUCLEOTIDE SEQUENCE [LARGE SCALE GENOMIC DNA]</scope>
    <source>
        <strain evidence="3 5">A4</strain>
        <strain evidence="2 6">NOV-5</strain>
        <strain evidence="1 7">NOV-71</strain>
        <strain evidence="4 8">NOV-77</strain>
    </source>
</reference>
<proteinExistence type="predicted"/>
<accession>A0A6A3PPS4</accession>